<dbReference type="SUPFAM" id="SSF53474">
    <property type="entry name" value="alpha/beta-Hydrolases"/>
    <property type="match status" value="1"/>
</dbReference>
<dbReference type="VEuPathDB" id="FungiDB:I302_07967"/>
<dbReference type="GeneID" id="30212366"/>
<dbReference type="Pfam" id="PF01738">
    <property type="entry name" value="DLH"/>
    <property type="match status" value="1"/>
</dbReference>
<dbReference type="EMBL" id="CP144548">
    <property type="protein sequence ID" value="WVW86774.1"/>
    <property type="molecule type" value="Genomic_DNA"/>
</dbReference>
<evidence type="ECO:0000313" key="3">
    <source>
        <dbReference type="EMBL" id="WVW86774.1"/>
    </source>
</evidence>
<evidence type="ECO:0000313" key="4">
    <source>
        <dbReference type="Proteomes" id="UP000092730"/>
    </source>
</evidence>
<sequence length="287" mass="32062">MSFIPLSPCCLTGAKLTGMPRGVFQPAVEGQRKVARYHAKPSDGEVVDGKVALVFLTDAFGLSLPNPKIMADAFADQLKINVFVPEYIINPPPAEVFDSVAPIYPNQFPNRSFFAGLKLFIEVLWKTWRWLPMLLFPKRQVPLAQSSINDLTSEGYTSLALVGYCRGGSMIQYLLSNPANTTLVGGVICHPGAEKETWGKIDRPTWWHMADHDQMFGQKAIDGMREVFGKKREDEGVDFECVVHKDTVHGFACRPTLDHEPTKTAFEEANTSAVRFCKKYLLGEFED</sequence>
<reference evidence="2" key="1">
    <citation type="submission" date="2013-07" db="EMBL/GenBank/DDBJ databases">
        <title>The Genome Sequence of Cryptococcus bestiolae CBS10118.</title>
        <authorList>
            <consortium name="The Broad Institute Genome Sequencing Platform"/>
            <person name="Cuomo C."/>
            <person name="Litvintseva A."/>
            <person name="Chen Y."/>
            <person name="Heitman J."/>
            <person name="Sun S."/>
            <person name="Springer D."/>
            <person name="Dromer F."/>
            <person name="Young S.K."/>
            <person name="Zeng Q."/>
            <person name="Gargeya S."/>
            <person name="Fitzgerald M."/>
            <person name="Abouelleil A."/>
            <person name="Alvarado L."/>
            <person name="Berlin A.M."/>
            <person name="Chapman S.B."/>
            <person name="Dewar J."/>
            <person name="Goldberg J."/>
            <person name="Griggs A."/>
            <person name="Gujja S."/>
            <person name="Hansen M."/>
            <person name="Howarth C."/>
            <person name="Imamovic A."/>
            <person name="Larimer J."/>
            <person name="McCowan C."/>
            <person name="Murphy C."/>
            <person name="Pearson M."/>
            <person name="Priest M."/>
            <person name="Roberts A."/>
            <person name="Saif S."/>
            <person name="Shea T."/>
            <person name="Sykes S."/>
            <person name="Wortman J."/>
            <person name="Nusbaum C."/>
            <person name="Birren B."/>
        </authorList>
    </citation>
    <scope>NUCLEOTIDE SEQUENCE [LARGE SCALE GENOMIC DNA]</scope>
    <source>
        <strain evidence="2">CBS 10118</strain>
    </source>
</reference>
<feature type="domain" description="Dienelactone hydrolase" evidence="1">
    <location>
        <begin position="145"/>
        <end position="280"/>
    </location>
</feature>
<dbReference type="PANTHER" id="PTHR17630">
    <property type="entry name" value="DIENELACTONE HYDROLASE"/>
    <property type="match status" value="1"/>
</dbReference>
<reference evidence="3" key="2">
    <citation type="submission" date="2013-07" db="EMBL/GenBank/DDBJ databases">
        <authorList>
            <consortium name="The Broad Institute Genome Sequencing Platform"/>
            <person name="Cuomo C."/>
            <person name="Litvintseva A."/>
            <person name="Chen Y."/>
            <person name="Heitman J."/>
            <person name="Sun S."/>
            <person name="Springer D."/>
            <person name="Dromer F."/>
            <person name="Young S.K."/>
            <person name="Zeng Q."/>
            <person name="Gargeya S."/>
            <person name="Fitzgerald M."/>
            <person name="Abouelleil A."/>
            <person name="Alvarado L."/>
            <person name="Berlin A.M."/>
            <person name="Chapman S.B."/>
            <person name="Dewar J."/>
            <person name="Goldberg J."/>
            <person name="Griggs A."/>
            <person name="Gujja S."/>
            <person name="Hansen M."/>
            <person name="Howarth C."/>
            <person name="Imamovic A."/>
            <person name="Larimer J."/>
            <person name="McCowan C."/>
            <person name="Murphy C."/>
            <person name="Pearson M."/>
            <person name="Priest M."/>
            <person name="Roberts A."/>
            <person name="Saif S."/>
            <person name="Shea T."/>
            <person name="Sykes S."/>
            <person name="Wortman J."/>
            <person name="Nusbaum C."/>
            <person name="Birren B."/>
        </authorList>
    </citation>
    <scope>NUCLEOTIDE SEQUENCE</scope>
    <source>
        <strain evidence="3">CBS 10118</strain>
    </source>
</reference>
<gene>
    <name evidence="2" type="ORF">I302_07967</name>
    <name evidence="3" type="ORF">I302_108828</name>
</gene>
<accession>A0A1B9FU72</accession>
<dbReference type="KEGG" id="kbi:30212366"/>
<dbReference type="STRING" id="1296100.A0A1B9FU72"/>
<proteinExistence type="predicted"/>
<dbReference type="AlphaFoldDB" id="A0A1B9FU72"/>
<dbReference type="EMBL" id="KI894025">
    <property type="protein sequence ID" value="OCF22320.1"/>
    <property type="molecule type" value="Genomic_DNA"/>
</dbReference>
<dbReference type="InterPro" id="IPR002925">
    <property type="entry name" value="Dienelactn_hydro"/>
</dbReference>
<dbReference type="RefSeq" id="XP_019043390.1">
    <property type="nucleotide sequence ID" value="XM_019194554.1"/>
</dbReference>
<dbReference type="Gene3D" id="3.40.50.1820">
    <property type="entry name" value="alpha/beta hydrolase"/>
    <property type="match status" value="1"/>
</dbReference>
<evidence type="ECO:0000313" key="2">
    <source>
        <dbReference type="EMBL" id="OCF22320.1"/>
    </source>
</evidence>
<name>A0A1B9FU72_9TREE</name>
<protein>
    <recommendedName>
        <fullName evidence="1">Dienelactone hydrolase domain-containing protein</fullName>
    </recommendedName>
</protein>
<dbReference type="GO" id="GO:0016787">
    <property type="term" value="F:hydrolase activity"/>
    <property type="evidence" value="ECO:0007669"/>
    <property type="project" value="InterPro"/>
</dbReference>
<dbReference type="PANTHER" id="PTHR17630:SF44">
    <property type="entry name" value="PROTEIN AIM2"/>
    <property type="match status" value="1"/>
</dbReference>
<reference evidence="3" key="4">
    <citation type="submission" date="2024-02" db="EMBL/GenBank/DDBJ databases">
        <title>Comparative genomics of Cryptococcus and Kwoniella reveals pathogenesis evolution and contrasting modes of karyotype evolution via chromosome fusion or intercentromeric recombination.</title>
        <authorList>
            <person name="Coelho M.A."/>
            <person name="David-Palma M."/>
            <person name="Shea T."/>
            <person name="Bowers K."/>
            <person name="McGinley-Smith S."/>
            <person name="Mohammad A.W."/>
            <person name="Gnirke A."/>
            <person name="Yurkov A.M."/>
            <person name="Nowrousian M."/>
            <person name="Sun S."/>
            <person name="Cuomo C.A."/>
            <person name="Heitman J."/>
        </authorList>
    </citation>
    <scope>NUCLEOTIDE SEQUENCE</scope>
    <source>
        <strain evidence="3">CBS 10118</strain>
    </source>
</reference>
<dbReference type="InterPro" id="IPR029058">
    <property type="entry name" value="AB_hydrolase_fold"/>
</dbReference>
<keyword evidence="4" id="KW-1185">Reference proteome</keyword>
<evidence type="ECO:0000259" key="1">
    <source>
        <dbReference type="Pfam" id="PF01738"/>
    </source>
</evidence>
<organism evidence="2">
    <name type="scientific">Kwoniella bestiolae CBS 10118</name>
    <dbReference type="NCBI Taxonomy" id="1296100"/>
    <lineage>
        <taxon>Eukaryota</taxon>
        <taxon>Fungi</taxon>
        <taxon>Dikarya</taxon>
        <taxon>Basidiomycota</taxon>
        <taxon>Agaricomycotina</taxon>
        <taxon>Tremellomycetes</taxon>
        <taxon>Tremellales</taxon>
        <taxon>Cryptococcaceae</taxon>
        <taxon>Kwoniella</taxon>
    </lineage>
</organism>
<reference evidence="2" key="3">
    <citation type="submission" date="2014-01" db="EMBL/GenBank/DDBJ databases">
        <title>Evolution of pathogenesis and genome organization in the Tremellales.</title>
        <authorList>
            <person name="Cuomo C."/>
            <person name="Litvintseva A."/>
            <person name="Heitman J."/>
            <person name="Chen Y."/>
            <person name="Sun S."/>
            <person name="Springer D."/>
            <person name="Dromer F."/>
            <person name="Young S."/>
            <person name="Zeng Q."/>
            <person name="Chapman S."/>
            <person name="Gujja S."/>
            <person name="Saif S."/>
            <person name="Birren B."/>
        </authorList>
    </citation>
    <scope>NUCLEOTIDE SEQUENCE</scope>
    <source>
        <strain evidence="2">CBS 10118</strain>
    </source>
</reference>
<dbReference type="Proteomes" id="UP000092730">
    <property type="component" value="Chromosome 8"/>
</dbReference>
<dbReference type="OrthoDB" id="10019231at2759"/>